<protein>
    <submittedName>
        <fullName evidence="4">GNAT family N-acetyltransferase</fullName>
    </submittedName>
</protein>
<gene>
    <name evidence="4" type="ORF">D5H78_00210</name>
</gene>
<dbReference type="EMBL" id="QZEZ01000001">
    <property type="protein sequence ID" value="RJK97509.1"/>
    <property type="molecule type" value="Genomic_DNA"/>
</dbReference>
<name>A0A3A3YZV7_9ACTN</name>
<dbReference type="GO" id="GO:0016747">
    <property type="term" value="F:acyltransferase activity, transferring groups other than amino-acyl groups"/>
    <property type="evidence" value="ECO:0007669"/>
    <property type="project" value="InterPro"/>
</dbReference>
<dbReference type="Proteomes" id="UP000265614">
    <property type="component" value="Unassembled WGS sequence"/>
</dbReference>
<evidence type="ECO:0000313" key="4">
    <source>
        <dbReference type="EMBL" id="RJK97509.1"/>
    </source>
</evidence>
<sequence>MDLRLTELLDPAAAGGRRAVWLATAPDGRPVGVARLRLPDGPGQGHLAELDLHVHPAERRCGAGTRLLDAALGTARGAGRRSVLAQVVGGSGGEAFAAAHGFRQVLALTYVRLDLAAADLGALRAEAGRAHPGYRLVDWRGTVPDGLAGTYAASRRAMDDMPTDGADLGRLVWDVDRVRAVAQAVADRGEHLHTVAAVEEASGDVVGFTELVAPPGGRGDALHYGTAVLPAHRGRGLARWMKAAAALAAREQHPGLAGLLADTADANEAMRRVNAGLGYVPTHRSVEVQRDL</sequence>
<dbReference type="PANTHER" id="PTHR43877">
    <property type="entry name" value="AMINOALKYLPHOSPHONATE N-ACETYLTRANSFERASE-RELATED-RELATED"/>
    <property type="match status" value="1"/>
</dbReference>
<dbReference type="InterPro" id="IPR000182">
    <property type="entry name" value="GNAT_dom"/>
</dbReference>
<dbReference type="AlphaFoldDB" id="A0A3A3YZV7"/>
<dbReference type="OrthoDB" id="4119890at2"/>
<dbReference type="PANTHER" id="PTHR43877:SF1">
    <property type="entry name" value="ACETYLTRANSFERASE"/>
    <property type="match status" value="1"/>
</dbReference>
<dbReference type="SUPFAM" id="SSF55729">
    <property type="entry name" value="Acyl-CoA N-acyltransferases (Nat)"/>
    <property type="match status" value="2"/>
</dbReference>
<dbReference type="CDD" id="cd04301">
    <property type="entry name" value="NAT_SF"/>
    <property type="match status" value="1"/>
</dbReference>
<dbReference type="Pfam" id="PF00583">
    <property type="entry name" value="Acetyltransf_1"/>
    <property type="match status" value="2"/>
</dbReference>
<comment type="caution">
    <text evidence="4">The sequence shown here is derived from an EMBL/GenBank/DDBJ whole genome shotgun (WGS) entry which is preliminary data.</text>
</comment>
<evidence type="ECO:0000256" key="2">
    <source>
        <dbReference type="ARBA" id="ARBA00023315"/>
    </source>
</evidence>
<proteinExistence type="predicted"/>
<feature type="domain" description="N-acetyltransferase" evidence="3">
    <location>
        <begin position="1"/>
        <end position="118"/>
    </location>
</feature>
<dbReference type="RefSeq" id="WP_119948408.1">
    <property type="nucleotide sequence ID" value="NZ_QZEZ01000001.1"/>
</dbReference>
<keyword evidence="1 4" id="KW-0808">Transferase</keyword>
<evidence type="ECO:0000256" key="1">
    <source>
        <dbReference type="ARBA" id="ARBA00022679"/>
    </source>
</evidence>
<organism evidence="4 5">
    <name type="scientific">Vallicoccus soli</name>
    <dbReference type="NCBI Taxonomy" id="2339232"/>
    <lineage>
        <taxon>Bacteria</taxon>
        <taxon>Bacillati</taxon>
        <taxon>Actinomycetota</taxon>
        <taxon>Actinomycetes</taxon>
        <taxon>Motilibacterales</taxon>
        <taxon>Vallicoccaceae</taxon>
        <taxon>Vallicoccus</taxon>
    </lineage>
</organism>
<keyword evidence="2" id="KW-0012">Acyltransferase</keyword>
<dbReference type="Gene3D" id="3.40.630.30">
    <property type="match status" value="1"/>
</dbReference>
<keyword evidence="5" id="KW-1185">Reference proteome</keyword>
<evidence type="ECO:0000259" key="3">
    <source>
        <dbReference type="PROSITE" id="PS51186"/>
    </source>
</evidence>
<feature type="domain" description="N-acetyltransferase" evidence="3">
    <location>
        <begin position="156"/>
        <end position="292"/>
    </location>
</feature>
<dbReference type="PROSITE" id="PS51186">
    <property type="entry name" value="GNAT"/>
    <property type="match status" value="2"/>
</dbReference>
<dbReference type="InterPro" id="IPR050832">
    <property type="entry name" value="Bact_Acetyltransf"/>
</dbReference>
<dbReference type="InterPro" id="IPR016181">
    <property type="entry name" value="Acyl_CoA_acyltransferase"/>
</dbReference>
<reference evidence="4 5" key="1">
    <citation type="submission" date="2018-09" db="EMBL/GenBank/DDBJ databases">
        <title>YIM 75000 draft genome.</title>
        <authorList>
            <person name="Tang S."/>
            <person name="Feng Y."/>
        </authorList>
    </citation>
    <scope>NUCLEOTIDE SEQUENCE [LARGE SCALE GENOMIC DNA]</scope>
    <source>
        <strain evidence="4 5">YIM 75000</strain>
    </source>
</reference>
<accession>A0A3A3YZV7</accession>
<evidence type="ECO:0000313" key="5">
    <source>
        <dbReference type="Proteomes" id="UP000265614"/>
    </source>
</evidence>